<feature type="region of interest" description="Disordered" evidence="1">
    <location>
        <begin position="1"/>
        <end position="21"/>
    </location>
</feature>
<keyword evidence="4" id="KW-1185">Reference proteome</keyword>
<feature type="compositionally biased region" description="Polar residues" evidence="1">
    <location>
        <begin position="1"/>
        <end position="20"/>
    </location>
</feature>
<gene>
    <name evidence="3" type="ORF">VE01_09245</name>
</gene>
<sequence length="146" mass="16442">MPPSSLSNQRRSGLGHSSTVGPGALMGSANYHGRIRFHDGSPSWLFRVPGIASFAVGLPSSLVVYLILSEYATLTFLETTDRSTSNSSIQLRYWRQLHPHGRTTREPMDRPRSWRYALLPNLFRYGRNQSPTNRHITIQASIFNPS</sequence>
<proteinExistence type="predicted"/>
<dbReference type="AlphaFoldDB" id="A0A1B8GBB5"/>
<dbReference type="STRING" id="342668.A0A1B8GBB5"/>
<dbReference type="RefSeq" id="XP_018126861.1">
    <property type="nucleotide sequence ID" value="XM_018278660.1"/>
</dbReference>
<evidence type="ECO:0000313" key="4">
    <source>
        <dbReference type="Proteomes" id="UP000091956"/>
    </source>
</evidence>
<keyword evidence="2" id="KW-0472">Membrane</keyword>
<dbReference type="EMBL" id="KV460257">
    <property type="protein sequence ID" value="OBT93128.1"/>
    <property type="molecule type" value="Genomic_DNA"/>
</dbReference>
<evidence type="ECO:0000313" key="3">
    <source>
        <dbReference type="EMBL" id="OBT93128.1"/>
    </source>
</evidence>
<evidence type="ECO:0000256" key="1">
    <source>
        <dbReference type="SAM" id="MobiDB-lite"/>
    </source>
</evidence>
<feature type="transmembrane region" description="Helical" evidence="2">
    <location>
        <begin position="44"/>
        <end position="68"/>
    </location>
</feature>
<organism evidence="3 4">
    <name type="scientific">Pseudogymnoascus verrucosus</name>
    <dbReference type="NCBI Taxonomy" id="342668"/>
    <lineage>
        <taxon>Eukaryota</taxon>
        <taxon>Fungi</taxon>
        <taxon>Dikarya</taxon>
        <taxon>Ascomycota</taxon>
        <taxon>Pezizomycotina</taxon>
        <taxon>Leotiomycetes</taxon>
        <taxon>Thelebolales</taxon>
        <taxon>Thelebolaceae</taxon>
        <taxon>Pseudogymnoascus</taxon>
    </lineage>
</organism>
<accession>A0A1B8GBB5</accession>
<reference evidence="4" key="2">
    <citation type="journal article" date="2018" name="Nat. Commun.">
        <title>Extreme sensitivity to ultraviolet light in the fungal pathogen causing white-nose syndrome of bats.</title>
        <authorList>
            <person name="Palmer J.M."/>
            <person name="Drees K.P."/>
            <person name="Foster J.T."/>
            <person name="Lindner D.L."/>
        </authorList>
    </citation>
    <scope>NUCLEOTIDE SEQUENCE [LARGE SCALE GENOMIC DNA]</scope>
    <source>
        <strain evidence="4">UAMH 10579</strain>
    </source>
</reference>
<dbReference type="Proteomes" id="UP000091956">
    <property type="component" value="Unassembled WGS sequence"/>
</dbReference>
<keyword evidence="2" id="KW-0812">Transmembrane</keyword>
<dbReference type="GeneID" id="28842631"/>
<name>A0A1B8GBB5_9PEZI</name>
<evidence type="ECO:0000256" key="2">
    <source>
        <dbReference type="SAM" id="Phobius"/>
    </source>
</evidence>
<keyword evidence="2" id="KW-1133">Transmembrane helix</keyword>
<protein>
    <submittedName>
        <fullName evidence="3">Uncharacterized protein</fullName>
    </submittedName>
</protein>
<reference evidence="3 4" key="1">
    <citation type="submission" date="2016-03" db="EMBL/GenBank/DDBJ databases">
        <title>Comparative genomics of Pseudogymnoascus destructans, the fungus causing white-nose syndrome of bats.</title>
        <authorList>
            <person name="Palmer J.M."/>
            <person name="Drees K.P."/>
            <person name="Foster J.T."/>
            <person name="Lindner D.L."/>
        </authorList>
    </citation>
    <scope>NUCLEOTIDE SEQUENCE [LARGE SCALE GENOMIC DNA]</scope>
    <source>
        <strain evidence="3 4">UAMH 10579</strain>
    </source>
</reference>